<name>A0A5C6G2T3_METRR</name>
<evidence type="ECO:0000313" key="6">
    <source>
        <dbReference type="Proteomes" id="UP000317257"/>
    </source>
</evidence>
<reference evidence="6" key="1">
    <citation type="submission" date="2018-12" db="EMBL/GenBank/DDBJ databases">
        <title>The complete genome of Metarhizium rileyi, a key fungal pathogen of Lepidoptera.</title>
        <authorList>
            <person name="Binneck E."/>
            <person name="Lastra C.C.L."/>
            <person name="Sosa-Gomez D.R."/>
        </authorList>
    </citation>
    <scope>NUCLEOTIDE SEQUENCE [LARGE SCALE GENOMIC DNA]</scope>
    <source>
        <strain evidence="6">Cep018-CH2</strain>
    </source>
</reference>
<feature type="chain" id="PRO_5023039585" description="Fungal lipase-type domain-containing protein" evidence="3">
    <location>
        <begin position="26"/>
        <end position="355"/>
    </location>
</feature>
<dbReference type="GO" id="GO:0016787">
    <property type="term" value="F:hydrolase activity"/>
    <property type="evidence" value="ECO:0007669"/>
    <property type="project" value="UniProtKB-KW"/>
</dbReference>
<sequence length="355" mass="38926">MRRLFEVSLLTLLLSASVSVSLTFASPAHVARDADVMARIDTYARYAAAAYCNNLANNGTNNTVCTNPDPKQCFDLAGATTVYQYDGKVAVNVAVNPGHKVIVASFRGTQNILDFITDVDIPMIAPQKRLAREALAGVPPGTTPPVGRPGDRDALLPLCSPCQVHRGFWHGFLAVKDDLLKVVARQVQAHPDYRVVVSGHSLGGALASVAAAYLRKASVKADLYTYGSPRIGDVHFAEFVSGQNGGMLRVTNKEDPITVVPPVTFLGYANTSPEYWFPDKPKNPEYYKVCSGYQNTTECSGQFYFKPWLINTQHRIRFYEGGFEACPGDSLEDDLLDTSRLSREDMERLSKALHM</sequence>
<dbReference type="Proteomes" id="UP000317257">
    <property type="component" value="Unassembled WGS sequence"/>
</dbReference>
<dbReference type="AlphaFoldDB" id="A0A5C6G2T3"/>
<dbReference type="GO" id="GO:0006629">
    <property type="term" value="P:lipid metabolic process"/>
    <property type="evidence" value="ECO:0007669"/>
    <property type="project" value="InterPro"/>
</dbReference>
<dbReference type="InterPro" id="IPR051299">
    <property type="entry name" value="AB_hydrolase_lip/est"/>
</dbReference>
<proteinExistence type="predicted"/>
<dbReference type="InterPro" id="IPR029058">
    <property type="entry name" value="AB_hydrolase_fold"/>
</dbReference>
<dbReference type="Pfam" id="PF01764">
    <property type="entry name" value="Lipase_3"/>
    <property type="match status" value="1"/>
</dbReference>
<protein>
    <recommendedName>
        <fullName evidence="4">Fungal lipase-type domain-containing protein</fullName>
    </recommendedName>
</protein>
<dbReference type="SUPFAM" id="SSF53474">
    <property type="entry name" value="alpha/beta-Hydrolases"/>
    <property type="match status" value="1"/>
</dbReference>
<feature type="domain" description="Fungal lipase-type" evidence="4">
    <location>
        <begin position="103"/>
        <end position="264"/>
    </location>
</feature>
<keyword evidence="2" id="KW-0378">Hydrolase</keyword>
<dbReference type="PANTHER" id="PTHR46640:SF1">
    <property type="entry name" value="FUNGAL LIPASE-LIKE DOMAIN-CONTAINING PROTEIN-RELATED"/>
    <property type="match status" value="1"/>
</dbReference>
<dbReference type="InterPro" id="IPR002921">
    <property type="entry name" value="Fungal_lipase-type"/>
</dbReference>
<feature type="signal peptide" evidence="3">
    <location>
        <begin position="1"/>
        <end position="25"/>
    </location>
</feature>
<evidence type="ECO:0000256" key="1">
    <source>
        <dbReference type="ARBA" id="ARBA00022729"/>
    </source>
</evidence>
<dbReference type="CDD" id="cd00519">
    <property type="entry name" value="Lipase_3"/>
    <property type="match status" value="1"/>
</dbReference>
<accession>A0A5C6G2T3</accession>
<keyword evidence="1 3" id="KW-0732">Signal</keyword>
<evidence type="ECO:0000313" key="5">
    <source>
        <dbReference type="EMBL" id="TWU70591.1"/>
    </source>
</evidence>
<evidence type="ECO:0000256" key="2">
    <source>
        <dbReference type="ARBA" id="ARBA00022801"/>
    </source>
</evidence>
<dbReference type="PANTHER" id="PTHR46640">
    <property type="entry name" value="TRIACYLGLYCEROL LIPASE, PUTATIVE (AFU_ORTHOLOGUE AFUA_6G06510)-RELATED"/>
    <property type="match status" value="1"/>
</dbReference>
<dbReference type="Gene3D" id="3.40.50.1820">
    <property type="entry name" value="alpha/beta hydrolase"/>
    <property type="match status" value="1"/>
</dbReference>
<dbReference type="EMBL" id="SBHS01000071">
    <property type="protein sequence ID" value="TWU70591.1"/>
    <property type="molecule type" value="Genomic_DNA"/>
</dbReference>
<organism evidence="5 6">
    <name type="scientific">Metarhizium rileyi (strain RCEF 4871)</name>
    <name type="common">Nomuraea rileyi</name>
    <dbReference type="NCBI Taxonomy" id="1649241"/>
    <lineage>
        <taxon>Eukaryota</taxon>
        <taxon>Fungi</taxon>
        <taxon>Dikarya</taxon>
        <taxon>Ascomycota</taxon>
        <taxon>Pezizomycotina</taxon>
        <taxon>Sordariomycetes</taxon>
        <taxon>Hypocreomycetidae</taxon>
        <taxon>Hypocreales</taxon>
        <taxon>Clavicipitaceae</taxon>
        <taxon>Metarhizium</taxon>
    </lineage>
</organism>
<comment type="caution">
    <text evidence="5">The sequence shown here is derived from an EMBL/GenBank/DDBJ whole genome shotgun (WGS) entry which is preliminary data.</text>
</comment>
<gene>
    <name evidence="5" type="ORF">ED733_000241</name>
</gene>
<evidence type="ECO:0000256" key="3">
    <source>
        <dbReference type="SAM" id="SignalP"/>
    </source>
</evidence>
<evidence type="ECO:0000259" key="4">
    <source>
        <dbReference type="Pfam" id="PF01764"/>
    </source>
</evidence>